<sequence>MAQEEKSALKEAIKAVKERKNELKLQQKTIANLKAEIAKVEQQKAKDAKRKAELKLQIDAMLHTIEERRALRKIIEQYTSDAEAVQQETWADLAEVEEQLQTGESEKMTDEFTNMKIKLSDAVAQLDAMEQQKRLKDEDELTAFREDEAQWLATIEKGIDEMKTRLAARDELNRQKEEQIARRKEQLAHLRAVHEERQHIMVDKRTQTRESQEELDLVTTRLQKAKECEGEETGRRDAAKKRLEASEARRAELLAEKAAKSRYREERRANHDAKKREIADEIEAERNAIDILTLQQTEAQSEFNALYVREKMEFEALRSRMADEADKLKLELDGDMNAVNEMRAEIAGQPSADELRALVDQLRAEVREMIEMNVKLAQEEKALEEKENIGGSPAKKGGDNQPLAVSCSRRLAMSVASPSQQLLSPALRPLSQPTPPKRFGRVSGPAEDRPSVTNVAKTKKRSTATKYRKSDRLSTPKQSGNNSNCAVDSTPTQTIANDFQMNTPKTPPMLNDDTSLASDNSTASLWSPLYTQ</sequence>
<feature type="region of interest" description="Disordered" evidence="2">
    <location>
        <begin position="416"/>
        <end position="532"/>
    </location>
</feature>
<feature type="compositionally biased region" description="Polar residues" evidence="2">
    <location>
        <begin position="475"/>
        <end position="504"/>
    </location>
</feature>
<evidence type="ECO:0000256" key="1">
    <source>
        <dbReference type="SAM" id="Coils"/>
    </source>
</evidence>
<name>A0A914W1I2_9BILA</name>
<evidence type="ECO:0000313" key="3">
    <source>
        <dbReference type="Proteomes" id="UP000887566"/>
    </source>
</evidence>
<proteinExistence type="predicted"/>
<dbReference type="Proteomes" id="UP000887566">
    <property type="component" value="Unplaced"/>
</dbReference>
<protein>
    <submittedName>
        <fullName evidence="4">Uncharacterized protein</fullName>
    </submittedName>
</protein>
<keyword evidence="1" id="KW-0175">Coiled coil</keyword>
<keyword evidence="3" id="KW-1185">Reference proteome</keyword>
<evidence type="ECO:0000313" key="4">
    <source>
        <dbReference type="WBParaSite" id="PSAMB.scaffold2966size20355.g19887.t1"/>
    </source>
</evidence>
<reference evidence="4" key="1">
    <citation type="submission" date="2022-11" db="UniProtKB">
        <authorList>
            <consortium name="WormBaseParasite"/>
        </authorList>
    </citation>
    <scope>IDENTIFICATION</scope>
</reference>
<evidence type="ECO:0000256" key="2">
    <source>
        <dbReference type="SAM" id="MobiDB-lite"/>
    </source>
</evidence>
<accession>A0A914W1I2</accession>
<feature type="compositionally biased region" description="Basic residues" evidence="2">
    <location>
        <begin position="457"/>
        <end position="467"/>
    </location>
</feature>
<dbReference type="AlphaFoldDB" id="A0A914W1I2"/>
<organism evidence="3 4">
    <name type="scientific">Plectus sambesii</name>
    <dbReference type="NCBI Taxonomy" id="2011161"/>
    <lineage>
        <taxon>Eukaryota</taxon>
        <taxon>Metazoa</taxon>
        <taxon>Ecdysozoa</taxon>
        <taxon>Nematoda</taxon>
        <taxon>Chromadorea</taxon>
        <taxon>Plectida</taxon>
        <taxon>Plectina</taxon>
        <taxon>Plectoidea</taxon>
        <taxon>Plectidae</taxon>
        <taxon>Plectus</taxon>
    </lineage>
</organism>
<feature type="coiled-coil region" evidence="1">
    <location>
        <begin position="325"/>
        <end position="389"/>
    </location>
</feature>
<feature type="coiled-coil region" evidence="1">
    <location>
        <begin position="236"/>
        <end position="295"/>
    </location>
</feature>
<feature type="coiled-coil region" evidence="1">
    <location>
        <begin position="2"/>
        <end position="88"/>
    </location>
</feature>
<feature type="compositionally biased region" description="Polar residues" evidence="2">
    <location>
        <begin position="512"/>
        <end position="532"/>
    </location>
</feature>
<dbReference type="WBParaSite" id="PSAMB.scaffold2966size20355.g19887.t1">
    <property type="protein sequence ID" value="PSAMB.scaffold2966size20355.g19887.t1"/>
    <property type="gene ID" value="PSAMB.scaffold2966size20355.g19887"/>
</dbReference>